<dbReference type="Pfam" id="PF00126">
    <property type="entry name" value="HTH_1"/>
    <property type="match status" value="1"/>
</dbReference>
<reference evidence="6 7" key="1">
    <citation type="submission" date="2016-10" db="EMBL/GenBank/DDBJ databases">
        <title>Comparative genome analysis of multiple Pseudomonas spp. focuses on biocontrol and plant growth promoting traits.</title>
        <authorList>
            <person name="Tao X.-Y."/>
            <person name="Taylor C.G."/>
        </authorList>
    </citation>
    <scope>NUCLEOTIDE SEQUENCE [LARGE SCALE GENOMIC DNA]</scope>
    <source>
        <strain evidence="6 7">15D11</strain>
    </source>
</reference>
<dbReference type="Gene3D" id="3.40.190.10">
    <property type="entry name" value="Periplasmic binding protein-like II"/>
    <property type="match status" value="2"/>
</dbReference>
<keyword evidence="7" id="KW-1185">Reference proteome</keyword>
<accession>A0A423E0P8</accession>
<dbReference type="AlphaFoldDB" id="A0A423E0P8"/>
<keyword evidence="4" id="KW-0804">Transcription</keyword>
<dbReference type="PROSITE" id="PS50931">
    <property type="entry name" value="HTH_LYSR"/>
    <property type="match status" value="1"/>
</dbReference>
<evidence type="ECO:0000313" key="6">
    <source>
        <dbReference type="EMBL" id="ROL78979.1"/>
    </source>
</evidence>
<evidence type="ECO:0000256" key="4">
    <source>
        <dbReference type="ARBA" id="ARBA00023163"/>
    </source>
</evidence>
<dbReference type="GO" id="GO:0003700">
    <property type="term" value="F:DNA-binding transcription factor activity"/>
    <property type="evidence" value="ECO:0007669"/>
    <property type="project" value="InterPro"/>
</dbReference>
<dbReference type="Pfam" id="PF03466">
    <property type="entry name" value="LysR_substrate"/>
    <property type="match status" value="1"/>
</dbReference>
<dbReference type="GO" id="GO:0006351">
    <property type="term" value="P:DNA-templated transcription"/>
    <property type="evidence" value="ECO:0007669"/>
    <property type="project" value="TreeGrafter"/>
</dbReference>
<dbReference type="InterPro" id="IPR036390">
    <property type="entry name" value="WH_DNA-bd_sf"/>
</dbReference>
<dbReference type="SUPFAM" id="SSF53850">
    <property type="entry name" value="Periplasmic binding protein-like II"/>
    <property type="match status" value="1"/>
</dbReference>
<comment type="similarity">
    <text evidence="1">Belongs to the LysR transcriptional regulatory family.</text>
</comment>
<comment type="caution">
    <text evidence="6">The sequence shown here is derived from an EMBL/GenBank/DDBJ whole genome shotgun (WGS) entry which is preliminary data.</text>
</comment>
<evidence type="ECO:0000256" key="1">
    <source>
        <dbReference type="ARBA" id="ARBA00009437"/>
    </source>
</evidence>
<protein>
    <submittedName>
        <fullName evidence="6">LysR family transcriptional regulator</fullName>
    </submittedName>
</protein>
<evidence type="ECO:0000256" key="2">
    <source>
        <dbReference type="ARBA" id="ARBA00023015"/>
    </source>
</evidence>
<dbReference type="PANTHER" id="PTHR30537:SF74">
    <property type="entry name" value="HTH-TYPE TRANSCRIPTIONAL REGULATOR TRPI"/>
    <property type="match status" value="1"/>
</dbReference>
<organism evidence="6 7">
    <name type="scientific">Pseudomonas vranovensis</name>
    <dbReference type="NCBI Taxonomy" id="321661"/>
    <lineage>
        <taxon>Bacteria</taxon>
        <taxon>Pseudomonadati</taxon>
        <taxon>Pseudomonadota</taxon>
        <taxon>Gammaproteobacteria</taxon>
        <taxon>Pseudomonadales</taxon>
        <taxon>Pseudomonadaceae</taxon>
        <taxon>Pseudomonas</taxon>
    </lineage>
</organism>
<dbReference type="RefSeq" id="WP_123564483.1">
    <property type="nucleotide sequence ID" value="NZ_MOAM01000004.1"/>
</dbReference>
<evidence type="ECO:0000313" key="7">
    <source>
        <dbReference type="Proteomes" id="UP000285286"/>
    </source>
</evidence>
<sequence>MKLPALSAFRYFDVAAQTQSFVRAAELLNVTHGAVSRQVRLLEETLGVQLFERRNRAIFLTAAGRALHGTTLSVFEQLEGAVYRLQQQARENVLVLSCEPTIAMRWLIPRLPAFHTAHPDIHLHLVAAGGPIDFARSGVDLALRRDDFRWDANLHALKICDEWVGPVCSASHNVPEHGLAGQCLLHSASRPNAWATWLRHSGESAKGSSRADYEHFYLCIQAAAAGLGVAMASRLMVQDEIDSGQLQAPRGFIQDQSAYYLLSPQALLDDDKSRCFAEWVIGQSQACLAHLD</sequence>
<dbReference type="InterPro" id="IPR058163">
    <property type="entry name" value="LysR-type_TF_proteobact-type"/>
</dbReference>
<dbReference type="InterPro" id="IPR036388">
    <property type="entry name" value="WH-like_DNA-bd_sf"/>
</dbReference>
<keyword evidence="2" id="KW-0805">Transcription regulation</keyword>
<proteinExistence type="inferred from homology"/>
<dbReference type="InterPro" id="IPR000847">
    <property type="entry name" value="LysR_HTH_N"/>
</dbReference>
<dbReference type="PRINTS" id="PR00039">
    <property type="entry name" value="HTHLYSR"/>
</dbReference>
<name>A0A423E0P8_9PSED</name>
<feature type="domain" description="HTH lysR-type" evidence="5">
    <location>
        <begin position="1"/>
        <end position="61"/>
    </location>
</feature>
<gene>
    <name evidence="6" type="ORF">BHU25_01210</name>
</gene>
<dbReference type="Gene3D" id="1.10.10.10">
    <property type="entry name" value="Winged helix-like DNA-binding domain superfamily/Winged helix DNA-binding domain"/>
    <property type="match status" value="1"/>
</dbReference>
<dbReference type="InterPro" id="IPR005119">
    <property type="entry name" value="LysR_subst-bd"/>
</dbReference>
<dbReference type="STRING" id="1292031.GCA_000425805_04103"/>
<evidence type="ECO:0000259" key="5">
    <source>
        <dbReference type="PROSITE" id="PS50931"/>
    </source>
</evidence>
<dbReference type="EMBL" id="MOAM01000004">
    <property type="protein sequence ID" value="ROL78979.1"/>
    <property type="molecule type" value="Genomic_DNA"/>
</dbReference>
<dbReference type="PANTHER" id="PTHR30537">
    <property type="entry name" value="HTH-TYPE TRANSCRIPTIONAL REGULATOR"/>
    <property type="match status" value="1"/>
</dbReference>
<keyword evidence="3" id="KW-0238">DNA-binding</keyword>
<evidence type="ECO:0000256" key="3">
    <source>
        <dbReference type="ARBA" id="ARBA00023125"/>
    </source>
</evidence>
<dbReference type="SUPFAM" id="SSF46785">
    <property type="entry name" value="Winged helix' DNA-binding domain"/>
    <property type="match status" value="1"/>
</dbReference>
<dbReference type="GO" id="GO:0043565">
    <property type="term" value="F:sequence-specific DNA binding"/>
    <property type="evidence" value="ECO:0007669"/>
    <property type="project" value="TreeGrafter"/>
</dbReference>
<dbReference type="Proteomes" id="UP000285286">
    <property type="component" value="Unassembled WGS sequence"/>
</dbReference>